<accession>A0A8C5AA99</accession>
<gene>
    <name evidence="9" type="primary">ckap5</name>
</gene>
<protein>
    <recommendedName>
        <fullName evidence="8">TOG domain-containing protein</fullName>
    </recommendedName>
</protein>
<organism evidence="9 10">
    <name type="scientific">Gadus morhua</name>
    <name type="common">Atlantic cod</name>
    <dbReference type="NCBI Taxonomy" id="8049"/>
    <lineage>
        <taxon>Eukaryota</taxon>
        <taxon>Metazoa</taxon>
        <taxon>Chordata</taxon>
        <taxon>Craniata</taxon>
        <taxon>Vertebrata</taxon>
        <taxon>Euteleostomi</taxon>
        <taxon>Actinopterygii</taxon>
        <taxon>Neopterygii</taxon>
        <taxon>Teleostei</taxon>
        <taxon>Neoteleostei</taxon>
        <taxon>Acanthomorphata</taxon>
        <taxon>Zeiogadaria</taxon>
        <taxon>Gadariae</taxon>
        <taxon>Gadiformes</taxon>
        <taxon>Gadoidei</taxon>
        <taxon>Gadidae</taxon>
        <taxon>Gadus</taxon>
    </lineage>
</organism>
<keyword evidence="2" id="KW-0963">Cytoplasm</keyword>
<dbReference type="GO" id="GO:0000776">
    <property type="term" value="C:kinetochore"/>
    <property type="evidence" value="ECO:0007669"/>
    <property type="project" value="UniProtKB-KW"/>
</dbReference>
<dbReference type="InterPro" id="IPR021133">
    <property type="entry name" value="HEAT_type_2"/>
</dbReference>
<feature type="compositionally biased region" description="Polar residues" evidence="7">
    <location>
        <begin position="1574"/>
        <end position="1585"/>
    </location>
</feature>
<reference evidence="9" key="1">
    <citation type="submission" date="2025-08" db="UniProtKB">
        <authorList>
            <consortium name="Ensembl"/>
        </authorList>
    </citation>
    <scope>IDENTIFICATION</scope>
</reference>
<dbReference type="GO" id="GO:0061863">
    <property type="term" value="F:microtubule plus end polymerase"/>
    <property type="evidence" value="ECO:0007669"/>
    <property type="project" value="InterPro"/>
</dbReference>
<feature type="domain" description="TOG" evidence="8">
    <location>
        <begin position="223"/>
        <end position="455"/>
    </location>
</feature>
<dbReference type="InterPro" id="IPR011989">
    <property type="entry name" value="ARM-like"/>
</dbReference>
<feature type="compositionally biased region" description="Low complexity" evidence="7">
    <location>
        <begin position="1040"/>
        <end position="1052"/>
    </location>
</feature>
<dbReference type="Proteomes" id="UP000694546">
    <property type="component" value="Chromosome 9"/>
</dbReference>
<evidence type="ECO:0000256" key="2">
    <source>
        <dbReference type="ARBA" id="ARBA00022490"/>
    </source>
</evidence>
<dbReference type="InterPro" id="IPR016024">
    <property type="entry name" value="ARM-type_fold"/>
</dbReference>
<keyword evidence="3" id="KW-0677">Repeat</keyword>
<dbReference type="SUPFAM" id="SSF48371">
    <property type="entry name" value="ARM repeat"/>
    <property type="match status" value="2"/>
</dbReference>
<dbReference type="GO" id="GO:0030951">
    <property type="term" value="P:establishment or maintenance of microtubule cytoskeleton polarity"/>
    <property type="evidence" value="ECO:0007669"/>
    <property type="project" value="InterPro"/>
</dbReference>
<dbReference type="Ensembl" id="ENSGMOT00000056221.1">
    <property type="protein sequence ID" value="ENSGMOP00000028553.1"/>
    <property type="gene ID" value="ENSGMOG00000015373.2"/>
</dbReference>
<feature type="compositionally biased region" description="Acidic residues" evidence="7">
    <location>
        <begin position="468"/>
        <end position="480"/>
    </location>
</feature>
<dbReference type="InterPro" id="IPR048491">
    <property type="entry name" value="XMAP215_CLASP_TOG"/>
</dbReference>
<comment type="subcellular location">
    <subcellularLocation>
        <location evidence="1">Cytoplasm</location>
        <location evidence="1">Cytoskeleton</location>
    </subcellularLocation>
</comment>
<dbReference type="SMART" id="SM01349">
    <property type="entry name" value="TOG"/>
    <property type="match status" value="4"/>
</dbReference>
<feature type="compositionally biased region" description="Basic and acidic residues" evidence="7">
    <location>
        <begin position="1618"/>
        <end position="1632"/>
    </location>
</feature>
<feature type="domain" description="TOG" evidence="8">
    <location>
        <begin position="1"/>
        <end position="170"/>
    </location>
</feature>
<evidence type="ECO:0000256" key="6">
    <source>
        <dbReference type="PROSITE-ProRule" id="PRU00103"/>
    </source>
</evidence>
<feature type="compositionally biased region" description="Polar residues" evidence="7">
    <location>
        <begin position="1075"/>
        <end position="1086"/>
    </location>
</feature>
<dbReference type="GeneTree" id="ENSGT00390000014757"/>
<keyword evidence="10" id="KW-1185">Reference proteome</keyword>
<name>A0A8C5AA99_GADMO</name>
<evidence type="ECO:0000256" key="5">
    <source>
        <dbReference type="ARBA" id="ARBA00025722"/>
    </source>
</evidence>
<feature type="region of interest" description="Disordered" evidence="7">
    <location>
        <begin position="1509"/>
        <end position="1532"/>
    </location>
</feature>
<dbReference type="GO" id="GO:0051010">
    <property type="term" value="F:microtubule plus-end binding"/>
    <property type="evidence" value="ECO:0007669"/>
    <property type="project" value="InterPro"/>
</dbReference>
<dbReference type="GO" id="GO:0046785">
    <property type="term" value="P:microtubule polymerization"/>
    <property type="evidence" value="ECO:0007669"/>
    <property type="project" value="InterPro"/>
</dbReference>
<evidence type="ECO:0000256" key="1">
    <source>
        <dbReference type="ARBA" id="ARBA00004245"/>
    </source>
</evidence>
<feature type="region of interest" description="Disordered" evidence="7">
    <location>
        <begin position="448"/>
        <end position="485"/>
    </location>
</feature>
<sequence>MLVTLAAKCLAGLASGLRKKFGTHATLVVSTILEKFKEKKPQVVQALQEAIDAIFLTTTLQNLSEDILGVMDNKNPSIKQQASLFLARAFRHCTQATLSKSVLKPFCAALLKQVNDSALEVRDAAFEALGTAMKVIGEKAVNPFLADLDKLKLDKVRRERGRALGRNLVNIPQLAETVEKIVNNMETGQANPSAGPSKKGKPAAASGAKAKKGVEAKEIIETELAIEVCEQRAALVLPASCLEHLDSANWKERLASMEEFQKAVETMDKIEMPCQALVRMLAKKPGWKETNFQVMQMKLRVVAIIAQRGQFSKTSASVVLECLVDKVGDVKCGGNAKEGLTAIGESCSLPWTAEQLVSLAFAQKNPKNQSESLNWLANAMKEFGFAGINVKAFINNVKIALGATNPAVRISAIALLGVMYLYMGAPLRMFFEDEKPALLSQIDAEFEKMQGQSPPAATRGTRKSGPEADGDDGDEPEEDAAGPPDIMDLLPRTDISDKINCDLVSKIGDKNWKIRKEGLDEAAAIISEAKFITANIGDLSLALKGRLNDSNKILVLQTLTMLQQLATAMGPGLKQHIKPLGIPIITVLGDSKANVRAAALATLQAWVEQTGMKDWLEGDDMSEELKRENPFLRQELLGWLAEKLPNMRTVPGDLMQCVPQLFACLEDRNGDVRKKAQDALPMFMMHLGFDKMTKAAGKLKPASKDQVSGMLEKARAVMPAKPAAPSKAGDGAGKAPGSKAAAGHQITLILSQGTPGKKPAAKGMKEEEDRSGPIFTLIPNAKEQRSKEEKQLKILKWNFTTPRDEYLDQLKAQMSTCFAKWLQDEIFHFDFQRHVKAIGVMMERLESESEATIGCLDLILKWFTLRFFDTNTTVLMKVLEYLKLLFAMLSAQGFHLSEYEASSFVPYLILKMGESKDGVRKDVRTILTLLCKVYPAAKVFPLLMDGTKSKNSKQRSECLEELGLLIEGNGLTVCQPTPAKCLKEIAVHIGDRDTSVRNAALNTVVAVYNVCGEQVYKLIGNLSEKEMSMLEERIKRSAKKTPAAAPAKQSAPERTQPPNSTATFLRKPAQEDPNKLNQARQNAQHNEPSHPSIPREFQLDLDMIETDQGRVGDLPDLVQHKLEELLEPIVMPEPKMRSVSPHYDELHNSTASTINFVISQVASGDINTSIQALAQIDEVLRQEDKAEVMSGHIDQFLIATFMQLRLTYNTHMADERLDKKDIFKLYSCIIGNMLSLFFMESLAREASMGVLKDLMHGLITLMLDGRVEDIEDGQQLIRSVNLLMVRVLERSDQTNILSALLVLLQDSLITTGGSPMFSELVMKCLWRMIRYLPESINSINLDRILLDVHNFMKVFPKDKLKQLKSDVPHRTLKTLLHTLCKLTGAKILDHLSMIENRNESELEAHLRRVVKHSGNLSGIKSDRGNEKSGPRTDRMSKAKVSDILSEIFKKIGSKENTKEGLTELYEYKQQYSDADLEPFLRNTSQFFQSYVERGLRMIESEREGKGRIQTTAGNAPWHGVDSGPLGGNNGEDLKPAMYYERLKILRQRKGLENHTKQQQRLPISSLLSPKPPVASSTDMLQSKLSQLKESRELYQQELSPHGHSPPRGRSASPSANLDDLKKRLERIKSNRQ</sequence>
<feature type="domain" description="TOG" evidence="8">
    <location>
        <begin position="805"/>
        <end position="1043"/>
    </location>
</feature>
<dbReference type="Pfam" id="PF21041">
    <property type="entry name" value="XMAP215_CLASP_TOG"/>
    <property type="match status" value="2"/>
</dbReference>
<feature type="region of interest" description="Disordered" evidence="7">
    <location>
        <begin position="187"/>
        <end position="208"/>
    </location>
</feature>
<feature type="compositionally biased region" description="Low complexity" evidence="7">
    <location>
        <begin position="1605"/>
        <end position="1615"/>
    </location>
</feature>
<dbReference type="PROSITE" id="PS50077">
    <property type="entry name" value="HEAT_REPEAT"/>
    <property type="match status" value="1"/>
</dbReference>
<feature type="compositionally biased region" description="Low complexity" evidence="7">
    <location>
        <begin position="192"/>
        <end position="208"/>
    </location>
</feature>
<dbReference type="PANTHER" id="PTHR12609">
    <property type="entry name" value="MICROTUBULE ASSOCIATED PROTEIN XMAP215"/>
    <property type="match status" value="1"/>
</dbReference>
<proteinExistence type="inferred from homology"/>
<feature type="compositionally biased region" description="Basic and acidic residues" evidence="7">
    <location>
        <begin position="1420"/>
        <end position="1437"/>
    </location>
</feature>
<reference evidence="9" key="2">
    <citation type="submission" date="2025-09" db="UniProtKB">
        <authorList>
            <consortium name="Ensembl"/>
        </authorList>
    </citation>
    <scope>IDENTIFICATION</scope>
</reference>
<dbReference type="GO" id="GO:0007051">
    <property type="term" value="P:spindle organization"/>
    <property type="evidence" value="ECO:0007669"/>
    <property type="project" value="InterPro"/>
</dbReference>
<feature type="domain" description="TOG" evidence="8">
    <location>
        <begin position="488"/>
        <end position="720"/>
    </location>
</feature>
<dbReference type="Gene3D" id="1.25.10.10">
    <property type="entry name" value="Leucine-rich Repeat Variant"/>
    <property type="match status" value="4"/>
</dbReference>
<dbReference type="InterPro" id="IPR034085">
    <property type="entry name" value="TOG"/>
</dbReference>
<comment type="similarity">
    <text evidence="5">Belongs to the TOG/XMAP215 family.</text>
</comment>
<evidence type="ECO:0000256" key="3">
    <source>
        <dbReference type="ARBA" id="ARBA00022737"/>
    </source>
</evidence>
<keyword evidence="4" id="KW-0206">Cytoskeleton</keyword>
<feature type="region of interest" description="Disordered" evidence="7">
    <location>
        <begin position="1553"/>
        <end position="1632"/>
    </location>
</feature>
<feature type="region of interest" description="Disordered" evidence="7">
    <location>
        <begin position="719"/>
        <end position="738"/>
    </location>
</feature>
<feature type="repeat" description="HEAT" evidence="6">
    <location>
        <begin position="106"/>
        <end position="144"/>
    </location>
</feature>
<dbReference type="InterPro" id="IPR045110">
    <property type="entry name" value="XMAP215"/>
</dbReference>
<evidence type="ECO:0000313" key="9">
    <source>
        <dbReference type="Ensembl" id="ENSGMOP00000028553.1"/>
    </source>
</evidence>
<feature type="region of interest" description="Disordered" evidence="7">
    <location>
        <begin position="1415"/>
        <end position="1437"/>
    </location>
</feature>
<evidence type="ECO:0000256" key="4">
    <source>
        <dbReference type="ARBA" id="ARBA00023212"/>
    </source>
</evidence>
<dbReference type="GO" id="GO:0005813">
    <property type="term" value="C:centrosome"/>
    <property type="evidence" value="ECO:0007669"/>
    <property type="project" value="UniProtKB-SubCell"/>
</dbReference>
<evidence type="ECO:0000313" key="10">
    <source>
        <dbReference type="Proteomes" id="UP000694546"/>
    </source>
</evidence>
<dbReference type="GO" id="GO:0000922">
    <property type="term" value="C:spindle pole"/>
    <property type="evidence" value="ECO:0007669"/>
    <property type="project" value="UniProtKB-SubCell"/>
</dbReference>
<dbReference type="GO" id="GO:0051301">
    <property type="term" value="P:cell division"/>
    <property type="evidence" value="ECO:0007669"/>
    <property type="project" value="UniProtKB-KW"/>
</dbReference>
<feature type="region of interest" description="Disordered" evidence="7">
    <location>
        <begin position="1034"/>
        <end position="1094"/>
    </location>
</feature>
<evidence type="ECO:0000256" key="7">
    <source>
        <dbReference type="SAM" id="MobiDB-lite"/>
    </source>
</evidence>
<evidence type="ECO:0000259" key="8">
    <source>
        <dbReference type="SMART" id="SM01349"/>
    </source>
</evidence>